<dbReference type="EMBL" id="LPWF01000006">
    <property type="protein sequence ID" value="ODS01535.1"/>
    <property type="molecule type" value="Genomic_DNA"/>
</dbReference>
<evidence type="ECO:0000256" key="5">
    <source>
        <dbReference type="ARBA" id="ARBA00013061"/>
    </source>
</evidence>
<comment type="caution">
    <text evidence="13">Lacks conserved residue(s) required for the propagation of feature annotation.</text>
</comment>
<comment type="pathway">
    <text evidence="2 13">Carbohydrate degradation; glycolysis; pyruvate from D-glyceraldehyde 3-phosphate: step 2/5.</text>
</comment>
<keyword evidence="9 13" id="KW-0547">Nucleotide-binding</keyword>
<keyword evidence="10 13" id="KW-0418">Kinase</keyword>
<dbReference type="InterPro" id="IPR001576">
    <property type="entry name" value="Phosphoglycerate_kinase"/>
</dbReference>
<dbReference type="EC" id="2.7.2.3" evidence="5 13"/>
<dbReference type="AlphaFoldDB" id="A0A1E3W6R8"/>
<accession>A0A1E3W6R8</accession>
<sequence length="413" mass="43613">MDLSNIKTIDDLDVNGKRVLVRADLNVPIEDGEVADDTRIKRVLPTISKLKQGGAKVILMSHLGRPKGERSPETSLRPVAERVEKLLNGGPVLFLDDCVGPDVEKGLETLATGDVAVLENLRYHKGEESNDLGFARQLAALGDIYVDDAFSSAHRAHASVEAIAHLMPAYAGKLMMAEISALRTALADPERPVMAIVGGAKVSTKIDVLKNLATRVDVLVVGGGMANTLLNAQGVNVGNSLYEPDFVETVKDVLASAKRAGCEIFLPVDEVVAKELAPGTEWAVCDVNAIPSDMMVLDQGPKSIERLKARLGEMRTLLWNGPLGAFEVAPFGKGTLALAEESGRLSKEGKLISIAGGGDTVRALNMVGATPDFTYVSTAGGAFLEWLAGRQLPAVIALASGQVNAKHEAVAAG</sequence>
<name>A0A1E3W6R8_9HYPH</name>
<feature type="binding site" evidence="13 14">
    <location>
        <begin position="62"/>
        <end position="65"/>
    </location>
    <ligand>
        <name>substrate</name>
    </ligand>
</feature>
<dbReference type="GO" id="GO:0043531">
    <property type="term" value="F:ADP binding"/>
    <property type="evidence" value="ECO:0007669"/>
    <property type="project" value="TreeGrafter"/>
</dbReference>
<comment type="subcellular location">
    <subcellularLocation>
        <location evidence="13">Cytoplasm</location>
    </subcellularLocation>
</comment>
<keyword evidence="18" id="KW-1185">Reference proteome</keyword>
<gene>
    <name evidence="13 17" type="primary">pgk</name>
    <name evidence="17" type="ORF">AUC69_06535</name>
</gene>
<dbReference type="STRING" id="1774969.AUC69_06535"/>
<keyword evidence="11 13" id="KW-0067">ATP-binding</keyword>
<protein>
    <recommendedName>
        <fullName evidence="6 13">Phosphoglycerate kinase</fullName>
        <ecNumber evidence="5 13">2.7.2.3</ecNumber>
    </recommendedName>
</protein>
<dbReference type="PIRSF" id="PIRSF000724">
    <property type="entry name" value="Pgk"/>
    <property type="match status" value="1"/>
</dbReference>
<dbReference type="GO" id="GO:0006096">
    <property type="term" value="P:glycolytic process"/>
    <property type="evidence" value="ECO:0007669"/>
    <property type="project" value="UniProtKB-UniRule"/>
</dbReference>
<evidence type="ECO:0000256" key="12">
    <source>
        <dbReference type="ARBA" id="ARBA00023152"/>
    </source>
</evidence>
<organism evidence="17 18">
    <name type="scientific">Methyloceanibacter superfactus</name>
    <dbReference type="NCBI Taxonomy" id="1774969"/>
    <lineage>
        <taxon>Bacteria</taxon>
        <taxon>Pseudomonadati</taxon>
        <taxon>Pseudomonadota</taxon>
        <taxon>Alphaproteobacteria</taxon>
        <taxon>Hyphomicrobiales</taxon>
        <taxon>Hyphomicrobiaceae</taxon>
        <taxon>Methyloceanibacter</taxon>
    </lineage>
</organism>
<feature type="binding site" evidence="14">
    <location>
        <position position="39"/>
    </location>
    <ligand>
        <name>(2R)-3-phosphoglycerate</name>
        <dbReference type="ChEBI" id="CHEBI:58272"/>
    </ligand>
</feature>
<dbReference type="InterPro" id="IPR036043">
    <property type="entry name" value="Phosphoglycerate_kinase_sf"/>
</dbReference>
<feature type="binding site" evidence="13">
    <location>
        <position position="122"/>
    </location>
    <ligand>
        <name>substrate</name>
    </ligand>
</feature>
<evidence type="ECO:0000256" key="6">
    <source>
        <dbReference type="ARBA" id="ARBA00016471"/>
    </source>
</evidence>
<dbReference type="GO" id="GO:0006094">
    <property type="term" value="P:gluconeogenesis"/>
    <property type="evidence" value="ECO:0007669"/>
    <property type="project" value="TreeGrafter"/>
</dbReference>
<dbReference type="PANTHER" id="PTHR11406">
    <property type="entry name" value="PHOSPHOGLYCERATE KINASE"/>
    <property type="match status" value="1"/>
</dbReference>
<feature type="binding site" evidence="13 15">
    <location>
        <begin position="357"/>
        <end position="360"/>
    </location>
    <ligand>
        <name>ATP</name>
        <dbReference type="ChEBI" id="CHEBI:30616"/>
    </ligand>
</feature>
<dbReference type="Proteomes" id="UP000094472">
    <property type="component" value="Unassembled WGS sequence"/>
</dbReference>
<comment type="caution">
    <text evidence="17">The sequence shown here is derived from an EMBL/GenBank/DDBJ whole genome shotgun (WGS) entry which is preliminary data.</text>
</comment>
<feature type="binding site" evidence="13 14">
    <location>
        <begin position="24"/>
        <end position="26"/>
    </location>
    <ligand>
        <name>substrate</name>
    </ligand>
</feature>
<evidence type="ECO:0000256" key="2">
    <source>
        <dbReference type="ARBA" id="ARBA00004838"/>
    </source>
</evidence>
<comment type="similarity">
    <text evidence="3 13 16">Belongs to the phosphoglycerate kinase family.</text>
</comment>
<dbReference type="InterPro" id="IPR015824">
    <property type="entry name" value="Phosphoglycerate_kinase_N"/>
</dbReference>
<dbReference type="UniPathway" id="UPA00109">
    <property type="reaction ID" value="UER00185"/>
</dbReference>
<dbReference type="FunFam" id="3.40.50.1260:FF:000006">
    <property type="entry name" value="Phosphoglycerate kinase"/>
    <property type="match status" value="1"/>
</dbReference>
<evidence type="ECO:0000256" key="1">
    <source>
        <dbReference type="ARBA" id="ARBA00000642"/>
    </source>
</evidence>
<evidence type="ECO:0000256" key="9">
    <source>
        <dbReference type="ARBA" id="ARBA00022741"/>
    </source>
</evidence>
<dbReference type="HAMAP" id="MF_00145">
    <property type="entry name" value="Phosphoglyc_kinase"/>
    <property type="match status" value="1"/>
</dbReference>
<evidence type="ECO:0000256" key="3">
    <source>
        <dbReference type="ARBA" id="ARBA00008982"/>
    </source>
</evidence>
<dbReference type="Pfam" id="PF00162">
    <property type="entry name" value="PGK"/>
    <property type="match status" value="1"/>
</dbReference>
<evidence type="ECO:0000256" key="14">
    <source>
        <dbReference type="PIRSR" id="PIRSR000724-1"/>
    </source>
</evidence>
<evidence type="ECO:0000256" key="13">
    <source>
        <dbReference type="HAMAP-Rule" id="MF_00145"/>
    </source>
</evidence>
<dbReference type="PROSITE" id="PS00111">
    <property type="entry name" value="PGLYCERATE_KINASE"/>
    <property type="match status" value="1"/>
</dbReference>
<keyword evidence="12 13" id="KW-0324">Glycolysis</keyword>
<evidence type="ECO:0000256" key="11">
    <source>
        <dbReference type="ARBA" id="ARBA00022840"/>
    </source>
</evidence>
<evidence type="ECO:0000256" key="15">
    <source>
        <dbReference type="PIRSR" id="PIRSR000724-2"/>
    </source>
</evidence>
<dbReference type="SUPFAM" id="SSF53748">
    <property type="entry name" value="Phosphoglycerate kinase"/>
    <property type="match status" value="1"/>
</dbReference>
<keyword evidence="8 13" id="KW-0808">Transferase</keyword>
<dbReference type="InterPro" id="IPR015911">
    <property type="entry name" value="Phosphoglycerate_kinase_CS"/>
</dbReference>
<feature type="binding site" evidence="14">
    <location>
        <position position="122"/>
    </location>
    <ligand>
        <name>(2R)-3-phosphoglycerate</name>
        <dbReference type="ChEBI" id="CHEBI:58272"/>
    </ligand>
</feature>
<dbReference type="PANTHER" id="PTHR11406:SF23">
    <property type="entry name" value="PHOSPHOGLYCERATE KINASE 1, CHLOROPLASTIC-RELATED"/>
    <property type="match status" value="1"/>
</dbReference>
<evidence type="ECO:0000256" key="7">
    <source>
        <dbReference type="ARBA" id="ARBA00022490"/>
    </source>
</evidence>
<feature type="binding site" evidence="13">
    <location>
        <position position="39"/>
    </location>
    <ligand>
        <name>substrate</name>
    </ligand>
</feature>
<evidence type="ECO:0000313" key="18">
    <source>
        <dbReference type="Proteomes" id="UP000094472"/>
    </source>
</evidence>
<dbReference type="GO" id="GO:0005524">
    <property type="term" value="F:ATP binding"/>
    <property type="evidence" value="ECO:0007669"/>
    <property type="project" value="UniProtKB-KW"/>
</dbReference>
<comment type="subunit">
    <text evidence="4 13">Monomer.</text>
</comment>
<dbReference type="FunFam" id="3.40.50.1260:FF:000031">
    <property type="entry name" value="Phosphoglycerate kinase 1"/>
    <property type="match status" value="1"/>
</dbReference>
<dbReference type="GO" id="GO:0005829">
    <property type="term" value="C:cytosol"/>
    <property type="evidence" value="ECO:0007669"/>
    <property type="project" value="TreeGrafter"/>
</dbReference>
<dbReference type="GO" id="GO:0004618">
    <property type="term" value="F:phosphoglycerate kinase activity"/>
    <property type="evidence" value="ECO:0007669"/>
    <property type="project" value="UniProtKB-UniRule"/>
</dbReference>
<feature type="binding site" evidence="14">
    <location>
        <position position="155"/>
    </location>
    <ligand>
        <name>(2R)-3-phosphoglycerate</name>
        <dbReference type="ChEBI" id="CHEBI:58272"/>
    </ligand>
</feature>
<keyword evidence="7 13" id="KW-0963">Cytoplasm</keyword>
<reference evidence="17 18" key="1">
    <citation type="journal article" date="2016" name="Environ. Microbiol.">
        <title>New Methyloceanibacter diversity from North Sea sediments includes methanotroph containing solely the soluble methane monooxygenase.</title>
        <authorList>
            <person name="Vekeman B."/>
            <person name="Kerckhof F.M."/>
            <person name="Cremers G."/>
            <person name="de Vos P."/>
            <person name="Vandamme P."/>
            <person name="Boon N."/>
            <person name="Op den Camp H.J."/>
            <person name="Heylen K."/>
        </authorList>
    </citation>
    <scope>NUCLEOTIDE SEQUENCE [LARGE SCALE GENOMIC DNA]</scope>
    <source>
        <strain evidence="17 18">R-67175</strain>
    </source>
</reference>
<feature type="binding site" evidence="13">
    <location>
        <position position="155"/>
    </location>
    <ligand>
        <name>substrate</name>
    </ligand>
</feature>
<evidence type="ECO:0000313" key="17">
    <source>
        <dbReference type="EMBL" id="ODS01535.1"/>
    </source>
</evidence>
<evidence type="ECO:0000256" key="10">
    <source>
        <dbReference type="ARBA" id="ARBA00022777"/>
    </source>
</evidence>
<evidence type="ECO:0000256" key="16">
    <source>
        <dbReference type="RuleBase" id="RU000532"/>
    </source>
</evidence>
<feature type="binding site" evidence="13 15">
    <location>
        <position position="327"/>
    </location>
    <ligand>
        <name>ATP</name>
        <dbReference type="ChEBI" id="CHEBI:30616"/>
    </ligand>
</feature>
<feature type="binding site" evidence="13 15">
    <location>
        <position position="205"/>
    </location>
    <ligand>
        <name>ATP</name>
        <dbReference type="ChEBI" id="CHEBI:30616"/>
    </ligand>
</feature>
<proteinExistence type="inferred from homology"/>
<comment type="catalytic activity">
    <reaction evidence="1 13 16">
        <text>(2R)-3-phosphoglycerate + ATP = (2R)-3-phospho-glyceroyl phosphate + ADP</text>
        <dbReference type="Rhea" id="RHEA:14801"/>
        <dbReference type="ChEBI" id="CHEBI:30616"/>
        <dbReference type="ChEBI" id="CHEBI:57604"/>
        <dbReference type="ChEBI" id="CHEBI:58272"/>
        <dbReference type="ChEBI" id="CHEBI:456216"/>
        <dbReference type="EC" id="2.7.2.3"/>
    </reaction>
</comment>
<dbReference type="PRINTS" id="PR00477">
    <property type="entry name" value="PHGLYCKINASE"/>
</dbReference>
<dbReference type="Gene3D" id="3.40.50.1260">
    <property type="entry name" value="Phosphoglycerate kinase, N-terminal domain"/>
    <property type="match status" value="2"/>
</dbReference>
<evidence type="ECO:0000256" key="8">
    <source>
        <dbReference type="ARBA" id="ARBA00022679"/>
    </source>
</evidence>
<evidence type="ECO:0000256" key="4">
    <source>
        <dbReference type="ARBA" id="ARBA00011245"/>
    </source>
</evidence>